<protein>
    <submittedName>
        <fullName evidence="4">Alanine racemase</fullName>
        <ecNumber evidence="4">5.1.1.1</ecNumber>
    </submittedName>
</protein>
<comment type="similarity">
    <text evidence="1">Belongs to the DSD1 family.</text>
</comment>
<evidence type="ECO:0000256" key="2">
    <source>
        <dbReference type="ARBA" id="ARBA00023239"/>
    </source>
</evidence>
<dbReference type="GO" id="GO:0008784">
    <property type="term" value="F:alanine racemase activity"/>
    <property type="evidence" value="ECO:0007669"/>
    <property type="project" value="UniProtKB-EC"/>
</dbReference>
<keyword evidence="4" id="KW-0413">Isomerase</keyword>
<dbReference type="InterPro" id="IPR026956">
    <property type="entry name" value="D-ser_dehydrat-like_dom"/>
</dbReference>
<dbReference type="PANTHER" id="PTHR28004:SF2">
    <property type="entry name" value="D-SERINE DEHYDRATASE"/>
    <property type="match status" value="1"/>
</dbReference>
<evidence type="ECO:0000256" key="1">
    <source>
        <dbReference type="ARBA" id="ARBA00005323"/>
    </source>
</evidence>
<dbReference type="SUPFAM" id="SSF51419">
    <property type="entry name" value="PLP-binding barrel"/>
    <property type="match status" value="1"/>
</dbReference>
<feature type="domain" description="D-serine dehydratase-like" evidence="3">
    <location>
        <begin position="236"/>
        <end position="326"/>
    </location>
</feature>
<dbReference type="EC" id="5.1.1.1" evidence="4"/>
<dbReference type="InterPro" id="IPR051466">
    <property type="entry name" value="D-amino_acid_metab_enzyme"/>
</dbReference>
<evidence type="ECO:0000313" key="4">
    <source>
        <dbReference type="EMBL" id="MCO8269361.1"/>
    </source>
</evidence>
<dbReference type="Proteomes" id="UP001523369">
    <property type="component" value="Unassembled WGS sequence"/>
</dbReference>
<evidence type="ECO:0000313" key="5">
    <source>
        <dbReference type="Proteomes" id="UP001523369"/>
    </source>
</evidence>
<proteinExistence type="inferred from homology"/>
<evidence type="ECO:0000259" key="3">
    <source>
        <dbReference type="SMART" id="SM01119"/>
    </source>
</evidence>
<accession>A0ABT1DH09</accession>
<comment type="caution">
    <text evidence="4">The sequence shown here is derived from an EMBL/GenBank/DDBJ whole genome shotgun (WGS) entry which is preliminary data.</text>
</comment>
<dbReference type="Pfam" id="PF01168">
    <property type="entry name" value="Ala_racemase_N"/>
    <property type="match status" value="1"/>
</dbReference>
<keyword evidence="5" id="KW-1185">Reference proteome</keyword>
<dbReference type="SMART" id="SM01119">
    <property type="entry name" value="D-ser_dehydrat"/>
    <property type="match status" value="1"/>
</dbReference>
<dbReference type="PANTHER" id="PTHR28004">
    <property type="entry name" value="ZGC:162816-RELATED"/>
    <property type="match status" value="1"/>
</dbReference>
<dbReference type="EMBL" id="JAMYJR010000002">
    <property type="protein sequence ID" value="MCO8269361.1"/>
    <property type="molecule type" value="Genomic_DNA"/>
</dbReference>
<dbReference type="InterPro" id="IPR042208">
    <property type="entry name" value="D-ser_dehydrat-like_sf"/>
</dbReference>
<dbReference type="Pfam" id="PF14031">
    <property type="entry name" value="D-ser_dehydrat"/>
    <property type="match status" value="1"/>
</dbReference>
<keyword evidence="2" id="KW-0456">Lyase</keyword>
<name>A0ABT1DH09_9ACTN</name>
<dbReference type="InterPro" id="IPR029066">
    <property type="entry name" value="PLP-binding_barrel"/>
</dbReference>
<reference evidence="4 5" key="1">
    <citation type="submission" date="2022-06" db="EMBL/GenBank/DDBJ databases">
        <title>New Species of the Genus Actinoplanes, ActinopZanes ferrugineus.</title>
        <authorList>
            <person name="Ding P."/>
        </authorList>
    </citation>
    <scope>NUCLEOTIDE SEQUENCE [LARGE SCALE GENOMIC DNA]</scope>
    <source>
        <strain evidence="4 5">TRM88003</strain>
    </source>
</reference>
<dbReference type="Gene3D" id="2.40.37.20">
    <property type="entry name" value="D-serine dehydratase-like domain"/>
    <property type="match status" value="1"/>
</dbReference>
<sequence length="343" mass="35524">MVPVETPYVAVDLDVLDRNVRSMAASATARGLALRPHAKTHKTIEIARRQLEQGAAGLTVATVREAEIFADGGAGDLFIAYPVWPSPERARRLRALAERVALRLGVDSAESADALARAVGPLDVLVEVDSGHHRSGVQPHEAKGLAEAAARAGHRVLGIFTFPGHGYGPGSQPQAALDEARALAGADPGAGVRSGGSTPTAGLAGAGPLTEIRPGVYVFNDAQQVELGTCDFDAVALTVAATVVSRTGNRAIVDAGSKILGADRLAWATGFGRLPDFPEARVAALSEHHATIEFPDAVPARGDLLRVAPNHVCATVNLVDELVVVSGGGQVDQWRVAARGANT</sequence>
<dbReference type="Gene3D" id="3.20.20.10">
    <property type="entry name" value="Alanine racemase"/>
    <property type="match status" value="1"/>
</dbReference>
<dbReference type="InterPro" id="IPR001608">
    <property type="entry name" value="Ala_racemase_N"/>
</dbReference>
<organism evidence="4 5">
    <name type="scientific">Paractinoplanes aksuensis</name>
    <dbReference type="NCBI Taxonomy" id="2939490"/>
    <lineage>
        <taxon>Bacteria</taxon>
        <taxon>Bacillati</taxon>
        <taxon>Actinomycetota</taxon>
        <taxon>Actinomycetes</taxon>
        <taxon>Micromonosporales</taxon>
        <taxon>Micromonosporaceae</taxon>
        <taxon>Paractinoplanes</taxon>
    </lineage>
</organism>
<gene>
    <name evidence="4" type="ORF">M1L60_02015</name>
</gene>